<sequence length="107" mass="12284">MDSVNIYCRLVINDRHHQNKLMYGVHRQIICNNIKENDHEIEFIQLLKMDSSIVVLACLIETEINRQLNADDITEEQYLGINIDHSLYSCGEVGNADKPNKVGLQNS</sequence>
<organism evidence="1 2">
    <name type="scientific">Vespula squamosa</name>
    <name type="common">Southern yellow jacket</name>
    <name type="synonym">Wasp</name>
    <dbReference type="NCBI Taxonomy" id="30214"/>
    <lineage>
        <taxon>Eukaryota</taxon>
        <taxon>Metazoa</taxon>
        <taxon>Ecdysozoa</taxon>
        <taxon>Arthropoda</taxon>
        <taxon>Hexapoda</taxon>
        <taxon>Insecta</taxon>
        <taxon>Pterygota</taxon>
        <taxon>Neoptera</taxon>
        <taxon>Endopterygota</taxon>
        <taxon>Hymenoptera</taxon>
        <taxon>Apocrita</taxon>
        <taxon>Aculeata</taxon>
        <taxon>Vespoidea</taxon>
        <taxon>Vespidae</taxon>
        <taxon>Vespinae</taxon>
        <taxon>Vespula</taxon>
    </lineage>
</organism>
<evidence type="ECO:0000313" key="1">
    <source>
        <dbReference type="EMBL" id="KAL2729384.1"/>
    </source>
</evidence>
<accession>A0ABD2B9G7</accession>
<reference evidence="1 2" key="1">
    <citation type="journal article" date="2024" name="Ann. Entomol. Soc. Am.">
        <title>Genomic analyses of the southern and eastern yellowjacket wasps (Hymenoptera: Vespidae) reveal evolutionary signatures of social life.</title>
        <authorList>
            <person name="Catto M.A."/>
            <person name="Caine P.B."/>
            <person name="Orr S.E."/>
            <person name="Hunt B.G."/>
            <person name="Goodisman M.A.D."/>
        </authorList>
    </citation>
    <scope>NUCLEOTIDE SEQUENCE [LARGE SCALE GENOMIC DNA]</scope>
    <source>
        <strain evidence="1">233</strain>
        <tissue evidence="1">Head and thorax</tissue>
    </source>
</reference>
<proteinExistence type="predicted"/>
<dbReference type="Proteomes" id="UP001607302">
    <property type="component" value="Unassembled WGS sequence"/>
</dbReference>
<protein>
    <submittedName>
        <fullName evidence="1">Uncharacterized protein</fullName>
    </submittedName>
</protein>
<gene>
    <name evidence="1" type="ORF">V1478_005674</name>
</gene>
<dbReference type="EMBL" id="JAUDFV010000130">
    <property type="protein sequence ID" value="KAL2729384.1"/>
    <property type="molecule type" value="Genomic_DNA"/>
</dbReference>
<dbReference type="AlphaFoldDB" id="A0ABD2B9G7"/>
<comment type="caution">
    <text evidence="1">The sequence shown here is derived from an EMBL/GenBank/DDBJ whole genome shotgun (WGS) entry which is preliminary data.</text>
</comment>
<keyword evidence="2" id="KW-1185">Reference proteome</keyword>
<name>A0ABD2B9G7_VESSQ</name>
<evidence type="ECO:0000313" key="2">
    <source>
        <dbReference type="Proteomes" id="UP001607302"/>
    </source>
</evidence>